<evidence type="ECO:0000313" key="2">
    <source>
        <dbReference type="Proteomes" id="UP000603453"/>
    </source>
</evidence>
<organism evidence="1 2">
    <name type="scientific">Mucor saturninus</name>
    <dbReference type="NCBI Taxonomy" id="64648"/>
    <lineage>
        <taxon>Eukaryota</taxon>
        <taxon>Fungi</taxon>
        <taxon>Fungi incertae sedis</taxon>
        <taxon>Mucoromycota</taxon>
        <taxon>Mucoromycotina</taxon>
        <taxon>Mucoromycetes</taxon>
        <taxon>Mucorales</taxon>
        <taxon>Mucorineae</taxon>
        <taxon>Mucoraceae</taxon>
        <taxon>Mucor</taxon>
    </lineage>
</organism>
<dbReference type="InterPro" id="IPR020987">
    <property type="entry name" value="Centromere_Cenp-M"/>
</dbReference>
<dbReference type="Proteomes" id="UP000603453">
    <property type="component" value="Unassembled WGS sequence"/>
</dbReference>
<dbReference type="AlphaFoldDB" id="A0A8H7UYI3"/>
<comment type="caution">
    <text evidence="1">The sequence shown here is derived from an EMBL/GenBank/DDBJ whole genome shotgun (WGS) entry which is preliminary data.</text>
</comment>
<evidence type="ECO:0000313" key="1">
    <source>
        <dbReference type="EMBL" id="KAG2195174.1"/>
    </source>
</evidence>
<dbReference type="OrthoDB" id="2386686at2759"/>
<sequence length="153" mass="17984">MLRPQYTRRPFELMLIGPTFSGKQTLAKELLQCRQVFFQVNTATEIPQHELPRVDYILIMVDMVNRYSLVLLEEALNRMTSKYLTHHLAIVVSKVDIPEKWNISKNELHTLLQPFPDVQLFYANLESIREEDDFRTDYSAGTIDYPSISKSRY</sequence>
<accession>A0A8H7UYI3</accession>
<dbReference type="Pfam" id="PF11111">
    <property type="entry name" value="CENP-M"/>
    <property type="match status" value="1"/>
</dbReference>
<dbReference type="Gene3D" id="3.40.50.300">
    <property type="entry name" value="P-loop containing nucleotide triphosphate hydrolases"/>
    <property type="match status" value="1"/>
</dbReference>
<dbReference type="EMBL" id="JAEPRD010000177">
    <property type="protein sequence ID" value="KAG2195174.1"/>
    <property type="molecule type" value="Genomic_DNA"/>
</dbReference>
<reference evidence="1" key="1">
    <citation type="submission" date="2020-12" db="EMBL/GenBank/DDBJ databases">
        <title>Metabolic potential, ecology and presence of endohyphal bacteria is reflected in genomic diversity of Mucoromycotina.</title>
        <authorList>
            <person name="Muszewska A."/>
            <person name="Okrasinska A."/>
            <person name="Steczkiewicz K."/>
            <person name="Drgas O."/>
            <person name="Orlowska M."/>
            <person name="Perlinska-Lenart U."/>
            <person name="Aleksandrzak-Piekarczyk T."/>
            <person name="Szatraj K."/>
            <person name="Zielenkiewicz U."/>
            <person name="Pilsyk S."/>
            <person name="Malc E."/>
            <person name="Mieczkowski P."/>
            <person name="Kruszewska J.S."/>
            <person name="Biernat P."/>
            <person name="Pawlowska J."/>
        </authorList>
    </citation>
    <scope>NUCLEOTIDE SEQUENCE</scope>
    <source>
        <strain evidence="1">WA0000017839</strain>
    </source>
</reference>
<name>A0A8H7UYI3_9FUNG</name>
<proteinExistence type="predicted"/>
<gene>
    <name evidence="1" type="ORF">INT47_006456</name>
</gene>
<dbReference type="SUPFAM" id="SSF52540">
    <property type="entry name" value="P-loop containing nucleoside triphosphate hydrolases"/>
    <property type="match status" value="1"/>
</dbReference>
<evidence type="ECO:0008006" key="3">
    <source>
        <dbReference type="Google" id="ProtNLM"/>
    </source>
</evidence>
<protein>
    <recommendedName>
        <fullName evidence="3">Centromere protein M</fullName>
    </recommendedName>
</protein>
<dbReference type="InterPro" id="IPR027417">
    <property type="entry name" value="P-loop_NTPase"/>
</dbReference>
<keyword evidence="2" id="KW-1185">Reference proteome</keyword>